<protein>
    <submittedName>
        <fullName evidence="7">Tyrosine-type recombinase/integrase</fullName>
    </submittedName>
</protein>
<dbReference type="Gene3D" id="1.10.443.10">
    <property type="entry name" value="Intergrase catalytic core"/>
    <property type="match status" value="1"/>
</dbReference>
<dbReference type="PANTHER" id="PTHR30349:SF64">
    <property type="entry name" value="PROPHAGE INTEGRASE INTD-RELATED"/>
    <property type="match status" value="1"/>
</dbReference>
<dbReference type="InterPro" id="IPR010998">
    <property type="entry name" value="Integrase_recombinase_N"/>
</dbReference>
<evidence type="ECO:0000259" key="6">
    <source>
        <dbReference type="PROSITE" id="PS51898"/>
    </source>
</evidence>
<keyword evidence="4" id="KW-0233">DNA recombination</keyword>
<dbReference type="InterPro" id="IPR011010">
    <property type="entry name" value="DNA_brk_join_enz"/>
</dbReference>
<feature type="region of interest" description="Disordered" evidence="5">
    <location>
        <begin position="502"/>
        <end position="542"/>
    </location>
</feature>
<dbReference type="PANTHER" id="PTHR30349">
    <property type="entry name" value="PHAGE INTEGRASE-RELATED"/>
    <property type="match status" value="1"/>
</dbReference>
<evidence type="ECO:0000313" key="8">
    <source>
        <dbReference type="Proteomes" id="UP001198565"/>
    </source>
</evidence>
<evidence type="ECO:0000256" key="1">
    <source>
        <dbReference type="ARBA" id="ARBA00008857"/>
    </source>
</evidence>
<accession>A0ABS7QQ12</accession>
<comment type="similarity">
    <text evidence="1">Belongs to the 'phage' integrase family.</text>
</comment>
<dbReference type="RefSeq" id="WP_222975461.1">
    <property type="nucleotide sequence ID" value="NZ_JAINVZ010000004.1"/>
</dbReference>
<gene>
    <name evidence="7" type="ORF">K7472_07810</name>
</gene>
<organism evidence="7 8">
    <name type="scientific">Streptantibioticus parmotrematis</name>
    <dbReference type="NCBI Taxonomy" id="2873249"/>
    <lineage>
        <taxon>Bacteria</taxon>
        <taxon>Bacillati</taxon>
        <taxon>Actinomycetota</taxon>
        <taxon>Actinomycetes</taxon>
        <taxon>Kitasatosporales</taxon>
        <taxon>Streptomycetaceae</taxon>
        <taxon>Streptantibioticus</taxon>
    </lineage>
</organism>
<feature type="compositionally biased region" description="Low complexity" evidence="5">
    <location>
        <begin position="530"/>
        <end position="542"/>
    </location>
</feature>
<dbReference type="InterPro" id="IPR028259">
    <property type="entry name" value="AP2-like_int_N"/>
</dbReference>
<name>A0ABS7QQ12_9ACTN</name>
<evidence type="ECO:0000313" key="7">
    <source>
        <dbReference type="EMBL" id="MBY8884749.1"/>
    </source>
</evidence>
<evidence type="ECO:0000256" key="3">
    <source>
        <dbReference type="ARBA" id="ARBA00023125"/>
    </source>
</evidence>
<keyword evidence="2" id="KW-0229">DNA integration</keyword>
<dbReference type="InterPro" id="IPR050090">
    <property type="entry name" value="Tyrosine_recombinase_XerCD"/>
</dbReference>
<dbReference type="InterPro" id="IPR013762">
    <property type="entry name" value="Integrase-like_cat_sf"/>
</dbReference>
<evidence type="ECO:0000256" key="2">
    <source>
        <dbReference type="ARBA" id="ARBA00022908"/>
    </source>
</evidence>
<keyword evidence="3" id="KW-0238">DNA-binding</keyword>
<sequence>MFEDKTYKRCACKGPLVDKKGDPVLNQDGTPKIGYLEKRCPLLKRRDHGSWYYSIELPPGPGGKRQHPKKGGFRTQKDAAAACKEVWDLAQGGVQVKSKETVAEYLRRWFTKRVDLKRSTRKGYQDHIERVFIPALGHLKMRDLRTRHIQGMFEAIWADNKTHQDHREAAEAARAAERAAHKAWRDCKGRPRPPELRQNWNAARAELRQARAKPRHITGPGTQKKMNDTLSAALEDAVTEKLISENWAKSVVLPKYVRPKPLVWTDERVARWQVTGEKPGPVMVWTPEQTGAFLDAVAEHRLYPMFHLMVFRGLRRGEVAGLPWSETNLTIGTVHVSEQLVAASYEVWEDTPKSESGARTITLDEQTHDLLRLWRKRQQTEREEWDRAYEEWRQRQREHPQPETDNTAVTQPWSDTGLVFTWEDGRAYHPEYLSQVFERLIKKLHLPPVRLHDLRHCAATLSLAAGIHMKKIQALLGHSSYSLTADTYTSVLPQFEKAEAEAPVALVPRARNQRESHEEPEPPDGESVEPEVPSNEPGETAA</sequence>
<dbReference type="SUPFAM" id="SSF56349">
    <property type="entry name" value="DNA breaking-rejoining enzymes"/>
    <property type="match status" value="1"/>
</dbReference>
<evidence type="ECO:0000256" key="4">
    <source>
        <dbReference type="ARBA" id="ARBA00023172"/>
    </source>
</evidence>
<dbReference type="PROSITE" id="PS51898">
    <property type="entry name" value="TYR_RECOMBINASE"/>
    <property type="match status" value="1"/>
</dbReference>
<dbReference type="Pfam" id="PF14657">
    <property type="entry name" value="Arm-DNA-bind_4"/>
    <property type="match status" value="1"/>
</dbReference>
<proteinExistence type="inferred from homology"/>
<dbReference type="EMBL" id="JAINVZ010000004">
    <property type="protein sequence ID" value="MBY8884749.1"/>
    <property type="molecule type" value="Genomic_DNA"/>
</dbReference>
<keyword evidence="8" id="KW-1185">Reference proteome</keyword>
<dbReference type="Pfam" id="PF00589">
    <property type="entry name" value="Phage_integrase"/>
    <property type="match status" value="1"/>
</dbReference>
<dbReference type="InterPro" id="IPR002104">
    <property type="entry name" value="Integrase_catalytic"/>
</dbReference>
<reference evidence="7 8" key="1">
    <citation type="submission" date="2021-08" db="EMBL/GenBank/DDBJ databases">
        <title>Streptomyces sp. PTM05 isolated from lichen.</title>
        <authorList>
            <person name="Somphong A."/>
            <person name="Phongsopitanun W."/>
            <person name="Tanasupawat S."/>
        </authorList>
    </citation>
    <scope>NUCLEOTIDE SEQUENCE [LARGE SCALE GENOMIC DNA]</scope>
    <source>
        <strain evidence="7 8">Ptm05</strain>
    </source>
</reference>
<feature type="domain" description="Tyr recombinase" evidence="6">
    <location>
        <begin position="280"/>
        <end position="501"/>
    </location>
</feature>
<dbReference type="Pfam" id="PF14659">
    <property type="entry name" value="Phage_int_SAM_3"/>
    <property type="match status" value="1"/>
</dbReference>
<dbReference type="InterPro" id="IPR004107">
    <property type="entry name" value="Integrase_SAM-like_N"/>
</dbReference>
<dbReference type="Proteomes" id="UP001198565">
    <property type="component" value="Unassembled WGS sequence"/>
</dbReference>
<dbReference type="CDD" id="cd01189">
    <property type="entry name" value="INT_ICEBs1_C_like"/>
    <property type="match status" value="1"/>
</dbReference>
<evidence type="ECO:0000256" key="5">
    <source>
        <dbReference type="SAM" id="MobiDB-lite"/>
    </source>
</evidence>
<dbReference type="Gene3D" id="1.10.150.130">
    <property type="match status" value="1"/>
</dbReference>
<comment type="caution">
    <text evidence="7">The sequence shown here is derived from an EMBL/GenBank/DDBJ whole genome shotgun (WGS) entry which is preliminary data.</text>
</comment>